<dbReference type="AlphaFoldDB" id="A0AAD5I6W6"/>
<accession>A0AAD5I6W6</accession>
<gene>
    <name evidence="1" type="ORF">LWI28_014128</name>
</gene>
<comment type="caution">
    <text evidence="1">The sequence shown here is derived from an EMBL/GenBank/DDBJ whole genome shotgun (WGS) entry which is preliminary data.</text>
</comment>
<name>A0AAD5I6W6_ACENE</name>
<organism evidence="1 2">
    <name type="scientific">Acer negundo</name>
    <name type="common">Box elder</name>
    <dbReference type="NCBI Taxonomy" id="4023"/>
    <lineage>
        <taxon>Eukaryota</taxon>
        <taxon>Viridiplantae</taxon>
        <taxon>Streptophyta</taxon>
        <taxon>Embryophyta</taxon>
        <taxon>Tracheophyta</taxon>
        <taxon>Spermatophyta</taxon>
        <taxon>Magnoliopsida</taxon>
        <taxon>eudicotyledons</taxon>
        <taxon>Gunneridae</taxon>
        <taxon>Pentapetalae</taxon>
        <taxon>rosids</taxon>
        <taxon>malvids</taxon>
        <taxon>Sapindales</taxon>
        <taxon>Sapindaceae</taxon>
        <taxon>Hippocastanoideae</taxon>
        <taxon>Acereae</taxon>
        <taxon>Acer</taxon>
    </lineage>
</organism>
<evidence type="ECO:0000313" key="1">
    <source>
        <dbReference type="EMBL" id="KAI9153623.1"/>
    </source>
</evidence>
<reference evidence="1" key="1">
    <citation type="journal article" date="2022" name="Plant J.">
        <title>Strategies of tolerance reflected in two North American maple genomes.</title>
        <authorList>
            <person name="McEvoy S.L."/>
            <person name="Sezen U.U."/>
            <person name="Trouern-Trend A."/>
            <person name="McMahon S.M."/>
            <person name="Schaberg P.G."/>
            <person name="Yang J."/>
            <person name="Wegrzyn J.L."/>
            <person name="Swenson N.G."/>
        </authorList>
    </citation>
    <scope>NUCLEOTIDE SEQUENCE</scope>
    <source>
        <strain evidence="1">91603</strain>
    </source>
</reference>
<evidence type="ECO:0000313" key="2">
    <source>
        <dbReference type="Proteomes" id="UP001064489"/>
    </source>
</evidence>
<keyword evidence="2" id="KW-1185">Reference proteome</keyword>
<protein>
    <submittedName>
        <fullName evidence="1">Uncharacterized protein</fullName>
    </submittedName>
</protein>
<dbReference type="EMBL" id="JAJSOW010000108">
    <property type="protein sequence ID" value="KAI9153623.1"/>
    <property type="molecule type" value="Genomic_DNA"/>
</dbReference>
<proteinExistence type="predicted"/>
<dbReference type="Proteomes" id="UP001064489">
    <property type="component" value="Chromosome 11"/>
</dbReference>
<sequence length="144" mass="16292">MNSLLPMMMPRISWNKAFRALIIYDKPLTSFYRGYLVKDLFNGKVGGSGGRETNKRFFRPSALTTMVLILRFYLNLTCCRNETFGFVDFIGRKLQAKADDGSNVSVDPPKVEEKLGVLLYGLLTNSDVAKRLGTTLFKMLSFLC</sequence>
<reference evidence="1" key="2">
    <citation type="submission" date="2023-02" db="EMBL/GenBank/DDBJ databases">
        <authorList>
            <person name="Swenson N.G."/>
            <person name="Wegrzyn J.L."/>
            <person name="Mcevoy S.L."/>
        </authorList>
    </citation>
    <scope>NUCLEOTIDE SEQUENCE</scope>
    <source>
        <strain evidence="1">91603</strain>
        <tissue evidence="1">Leaf</tissue>
    </source>
</reference>